<dbReference type="AlphaFoldDB" id="A0AAN4W2E6"/>
<evidence type="ECO:0000256" key="1">
    <source>
        <dbReference type="SAM" id="MobiDB-lite"/>
    </source>
</evidence>
<accession>A0AAN4W2E6</accession>
<comment type="caution">
    <text evidence="2">The sequence shown here is derived from an EMBL/GenBank/DDBJ whole genome shotgun (WGS) entry which is preliminary data.</text>
</comment>
<dbReference type="EMBL" id="BQKE01000002">
    <property type="protein sequence ID" value="GJM63047.1"/>
    <property type="molecule type" value="Genomic_DNA"/>
</dbReference>
<dbReference type="Proteomes" id="UP001310022">
    <property type="component" value="Unassembled WGS sequence"/>
</dbReference>
<evidence type="ECO:0000313" key="2">
    <source>
        <dbReference type="EMBL" id="GJM63047.1"/>
    </source>
</evidence>
<name>A0AAN4W2E6_9BACT</name>
<protein>
    <submittedName>
        <fullName evidence="2">Uncharacterized protein</fullName>
    </submittedName>
</protein>
<feature type="region of interest" description="Disordered" evidence="1">
    <location>
        <begin position="1"/>
        <end position="30"/>
    </location>
</feature>
<sequence length="30" mass="3459">MNEENTSLAKLEALTNQEIESEHPSNEPFR</sequence>
<keyword evidence="3" id="KW-1185">Reference proteome</keyword>
<proteinExistence type="predicted"/>
<gene>
    <name evidence="2" type="ORF">PEDI_35990</name>
</gene>
<feature type="compositionally biased region" description="Polar residues" evidence="1">
    <location>
        <begin position="1"/>
        <end position="18"/>
    </location>
</feature>
<organism evidence="2 3">
    <name type="scientific">Persicobacter diffluens</name>
    <dbReference type="NCBI Taxonomy" id="981"/>
    <lineage>
        <taxon>Bacteria</taxon>
        <taxon>Pseudomonadati</taxon>
        <taxon>Bacteroidota</taxon>
        <taxon>Cytophagia</taxon>
        <taxon>Cytophagales</taxon>
        <taxon>Persicobacteraceae</taxon>
        <taxon>Persicobacter</taxon>
    </lineage>
</organism>
<feature type="compositionally biased region" description="Basic and acidic residues" evidence="1">
    <location>
        <begin position="20"/>
        <end position="30"/>
    </location>
</feature>
<reference evidence="2 3" key="1">
    <citation type="submission" date="2021-12" db="EMBL/GenBank/DDBJ databases">
        <title>Genome sequencing of bacteria with rrn-lacking chromosome and rrn-plasmid.</title>
        <authorList>
            <person name="Anda M."/>
            <person name="Iwasaki W."/>
        </authorList>
    </citation>
    <scope>NUCLEOTIDE SEQUENCE [LARGE SCALE GENOMIC DNA]</scope>
    <source>
        <strain evidence="2 3">NBRC 15940</strain>
    </source>
</reference>
<evidence type="ECO:0000313" key="3">
    <source>
        <dbReference type="Proteomes" id="UP001310022"/>
    </source>
</evidence>